<evidence type="ECO:0000313" key="5">
    <source>
        <dbReference type="Proteomes" id="UP000187651"/>
    </source>
</evidence>
<dbReference type="Pfam" id="PF07155">
    <property type="entry name" value="ECF-ribofla_trS"/>
    <property type="match status" value="1"/>
</dbReference>
<dbReference type="AlphaFoldDB" id="A0A1G9TXG8"/>
<accession>A0A1G9TXG8</accession>
<protein>
    <submittedName>
        <fullName evidence="4">Uncharacterized membrane protein</fullName>
    </submittedName>
</protein>
<dbReference type="Proteomes" id="UP000187651">
    <property type="component" value="Unassembled WGS sequence"/>
</dbReference>
<keyword evidence="2 3" id="KW-1133">Transmembrane helix</keyword>
<organism evidence="4 5">
    <name type="scientific">Lachnospira pectinoschiza</name>
    <dbReference type="NCBI Taxonomy" id="28052"/>
    <lineage>
        <taxon>Bacteria</taxon>
        <taxon>Bacillati</taxon>
        <taxon>Bacillota</taxon>
        <taxon>Clostridia</taxon>
        <taxon>Lachnospirales</taxon>
        <taxon>Lachnospiraceae</taxon>
        <taxon>Lachnospira</taxon>
    </lineage>
</organism>
<keyword evidence="3" id="KW-0472">Membrane</keyword>
<sequence length="186" mass="20232">MTTNTRNTTKITTIRITMTALFMALNIIMSSFGLPVPGGHVYLCDAVICLAALILNPVEAFIVGGVGSFFGDMIFYPLTMFVSLVTHGLQAFVISLIAHHTVKNKPKLASAIAVIVGGLIMVLGYTLGKAFVYSTKEYAIITMPYEITQTYLGAILSMLLAYKYKIKGLCLKLMNGNTKNHVEITN</sequence>
<dbReference type="InterPro" id="IPR009825">
    <property type="entry name" value="ECF_substrate-spec-like"/>
</dbReference>
<proteinExistence type="predicted"/>
<dbReference type="RefSeq" id="WP_074520785.1">
    <property type="nucleotide sequence ID" value="NZ_FNHZ01000001.1"/>
</dbReference>
<dbReference type="PANTHER" id="PTHR37815">
    <property type="entry name" value="UPF0397 PROTEIN BC_2624-RELATED"/>
    <property type="match status" value="1"/>
</dbReference>
<evidence type="ECO:0000256" key="2">
    <source>
        <dbReference type="ARBA" id="ARBA00022989"/>
    </source>
</evidence>
<evidence type="ECO:0000313" key="4">
    <source>
        <dbReference type="EMBL" id="SDM52094.1"/>
    </source>
</evidence>
<feature type="transmembrane region" description="Helical" evidence="3">
    <location>
        <begin position="74"/>
        <end position="96"/>
    </location>
</feature>
<keyword evidence="1 3" id="KW-0812">Transmembrane</keyword>
<evidence type="ECO:0000256" key="3">
    <source>
        <dbReference type="SAM" id="Phobius"/>
    </source>
</evidence>
<feature type="transmembrane region" description="Helical" evidence="3">
    <location>
        <begin position="41"/>
        <end position="62"/>
    </location>
</feature>
<gene>
    <name evidence="4" type="ORF">SAMN05216544_0527</name>
</gene>
<feature type="transmembrane region" description="Helical" evidence="3">
    <location>
        <begin position="108"/>
        <end position="127"/>
    </location>
</feature>
<dbReference type="OrthoDB" id="2220129at2"/>
<name>A0A1G9TXG8_9FIRM</name>
<reference evidence="5" key="1">
    <citation type="submission" date="2016-10" db="EMBL/GenBank/DDBJ databases">
        <authorList>
            <person name="Varghese N."/>
            <person name="Submissions S."/>
        </authorList>
    </citation>
    <scope>NUCLEOTIDE SEQUENCE [LARGE SCALE GENOMIC DNA]</scope>
    <source>
        <strain evidence="5">M83</strain>
    </source>
</reference>
<keyword evidence="5" id="KW-1185">Reference proteome</keyword>
<evidence type="ECO:0000256" key="1">
    <source>
        <dbReference type="ARBA" id="ARBA00022692"/>
    </source>
</evidence>
<dbReference type="PANTHER" id="PTHR37815:SF3">
    <property type="entry name" value="UPF0397 PROTEIN SPR0429"/>
    <property type="match status" value="1"/>
</dbReference>
<feature type="transmembrane region" description="Helical" evidence="3">
    <location>
        <begin position="12"/>
        <end position="34"/>
    </location>
</feature>
<dbReference type="EMBL" id="FNHZ01000001">
    <property type="protein sequence ID" value="SDM52094.1"/>
    <property type="molecule type" value="Genomic_DNA"/>
</dbReference>
<dbReference type="GO" id="GO:0016020">
    <property type="term" value="C:membrane"/>
    <property type="evidence" value="ECO:0007669"/>
    <property type="project" value="InterPro"/>
</dbReference>
<dbReference type="Gene3D" id="1.10.1760.20">
    <property type="match status" value="1"/>
</dbReference>